<comment type="caution">
    <text evidence="8">The sequence shown here is derived from an EMBL/GenBank/DDBJ whole genome shotgun (WGS) entry which is preliminary data.</text>
</comment>
<comment type="subcellular location">
    <subcellularLocation>
        <location evidence="1">Cell membrane</location>
        <topology evidence="1">Multi-pass membrane protein</topology>
    </subcellularLocation>
</comment>
<accession>A0A9D1HJ68</accession>
<dbReference type="GO" id="GO:0005886">
    <property type="term" value="C:plasma membrane"/>
    <property type="evidence" value="ECO:0007669"/>
    <property type="project" value="UniProtKB-SubCell"/>
</dbReference>
<organism evidence="8 9">
    <name type="scientific">Candidatus Onthocola gallistercoris</name>
    <dbReference type="NCBI Taxonomy" id="2840876"/>
    <lineage>
        <taxon>Bacteria</taxon>
        <taxon>Bacillati</taxon>
        <taxon>Bacillota</taxon>
        <taxon>Bacilli</taxon>
        <taxon>Candidatus Onthocola</taxon>
    </lineage>
</organism>
<keyword evidence="2" id="KW-0813">Transport</keyword>
<dbReference type="PANTHER" id="PTHR43266">
    <property type="entry name" value="MACROLIDE-EFFLUX PROTEIN"/>
    <property type="match status" value="1"/>
</dbReference>
<evidence type="ECO:0000256" key="6">
    <source>
        <dbReference type="ARBA" id="ARBA00023136"/>
    </source>
</evidence>
<dbReference type="EMBL" id="DVLT01000046">
    <property type="protein sequence ID" value="HIU03132.1"/>
    <property type="molecule type" value="Genomic_DNA"/>
</dbReference>
<feature type="transmembrane region" description="Helical" evidence="7">
    <location>
        <begin position="169"/>
        <end position="190"/>
    </location>
</feature>
<evidence type="ECO:0000313" key="8">
    <source>
        <dbReference type="EMBL" id="HIU03132.1"/>
    </source>
</evidence>
<feature type="transmembrane region" description="Helical" evidence="7">
    <location>
        <begin position="18"/>
        <end position="43"/>
    </location>
</feature>
<evidence type="ECO:0000256" key="5">
    <source>
        <dbReference type="ARBA" id="ARBA00022989"/>
    </source>
</evidence>
<keyword evidence="5 7" id="KW-1133">Transmembrane helix</keyword>
<evidence type="ECO:0000256" key="4">
    <source>
        <dbReference type="ARBA" id="ARBA00022692"/>
    </source>
</evidence>
<dbReference type="SUPFAM" id="SSF103473">
    <property type="entry name" value="MFS general substrate transporter"/>
    <property type="match status" value="1"/>
</dbReference>
<sequence length="208" mass="21931">MLWEEGGSVTSDWKKKFVVIYAGQAFSLLGSAAVQFAVIWWLTVQTGSAITLALATIVSCLPNMIIGSFAGVWVDKYNRRTVMIGADGLVALSSLILGAAFMISRTPLVGLVYIILFLRGLGNTFHAPAMQAAIPLFVPTDKLSKAGGWGNLITSISAMAGPVSETVGVAGWFWVSGILMAASGLVCFLATRRYDGSSGCGSDGRKKD</sequence>
<keyword evidence="6 7" id="KW-0472">Membrane</keyword>
<dbReference type="Gene3D" id="1.20.1250.20">
    <property type="entry name" value="MFS general substrate transporter like domains"/>
    <property type="match status" value="1"/>
</dbReference>
<evidence type="ECO:0000256" key="2">
    <source>
        <dbReference type="ARBA" id="ARBA00022448"/>
    </source>
</evidence>
<dbReference type="GO" id="GO:0022857">
    <property type="term" value="F:transmembrane transporter activity"/>
    <property type="evidence" value="ECO:0007669"/>
    <property type="project" value="InterPro"/>
</dbReference>
<gene>
    <name evidence="8" type="ORF">IAB63_07765</name>
</gene>
<name>A0A9D1HJ68_9FIRM</name>
<reference evidence="8" key="2">
    <citation type="journal article" date="2021" name="PeerJ">
        <title>Extensive microbial diversity within the chicken gut microbiome revealed by metagenomics and culture.</title>
        <authorList>
            <person name="Gilroy R."/>
            <person name="Ravi A."/>
            <person name="Getino M."/>
            <person name="Pursley I."/>
            <person name="Horton D.L."/>
            <person name="Alikhan N.F."/>
            <person name="Baker D."/>
            <person name="Gharbi K."/>
            <person name="Hall N."/>
            <person name="Watson M."/>
            <person name="Adriaenssens E.M."/>
            <person name="Foster-Nyarko E."/>
            <person name="Jarju S."/>
            <person name="Secka A."/>
            <person name="Antonio M."/>
            <person name="Oren A."/>
            <person name="Chaudhuri R.R."/>
            <person name="La Ragione R."/>
            <person name="Hildebrand F."/>
            <person name="Pallen M.J."/>
        </authorList>
    </citation>
    <scope>NUCLEOTIDE SEQUENCE</scope>
    <source>
        <strain evidence="8">CHK187-14744</strain>
    </source>
</reference>
<dbReference type="Proteomes" id="UP000824164">
    <property type="component" value="Unassembled WGS sequence"/>
</dbReference>
<keyword evidence="3" id="KW-1003">Cell membrane</keyword>
<dbReference type="Pfam" id="PF07690">
    <property type="entry name" value="MFS_1"/>
    <property type="match status" value="1"/>
</dbReference>
<dbReference type="InterPro" id="IPR036259">
    <property type="entry name" value="MFS_trans_sf"/>
</dbReference>
<evidence type="ECO:0000256" key="7">
    <source>
        <dbReference type="SAM" id="Phobius"/>
    </source>
</evidence>
<evidence type="ECO:0000256" key="3">
    <source>
        <dbReference type="ARBA" id="ARBA00022475"/>
    </source>
</evidence>
<dbReference type="PANTHER" id="PTHR43266:SF10">
    <property type="entry name" value="BACILYSIN EXPORTER BACE-RELATED"/>
    <property type="match status" value="1"/>
</dbReference>
<evidence type="ECO:0000256" key="1">
    <source>
        <dbReference type="ARBA" id="ARBA00004651"/>
    </source>
</evidence>
<dbReference type="AlphaFoldDB" id="A0A9D1HJ68"/>
<evidence type="ECO:0000313" key="9">
    <source>
        <dbReference type="Proteomes" id="UP000824164"/>
    </source>
</evidence>
<reference evidence="8" key="1">
    <citation type="submission" date="2020-10" db="EMBL/GenBank/DDBJ databases">
        <authorList>
            <person name="Gilroy R."/>
        </authorList>
    </citation>
    <scope>NUCLEOTIDE SEQUENCE</scope>
    <source>
        <strain evidence="8">CHK187-14744</strain>
    </source>
</reference>
<dbReference type="InterPro" id="IPR011701">
    <property type="entry name" value="MFS"/>
</dbReference>
<keyword evidence="4 7" id="KW-0812">Transmembrane</keyword>
<proteinExistence type="predicted"/>
<protein>
    <submittedName>
        <fullName evidence="8">MFS transporter</fullName>
    </submittedName>
</protein>
<feature type="transmembrane region" description="Helical" evidence="7">
    <location>
        <begin position="49"/>
        <end position="74"/>
    </location>
</feature>